<dbReference type="GO" id="GO:0016791">
    <property type="term" value="F:phosphatase activity"/>
    <property type="evidence" value="ECO:0007669"/>
    <property type="project" value="TreeGrafter"/>
</dbReference>
<protein>
    <recommendedName>
        <fullName evidence="5">Acid phosphatase</fullName>
    </recommendedName>
</protein>
<dbReference type="Pfam" id="PF00328">
    <property type="entry name" value="His_Phos_2"/>
    <property type="match status" value="1"/>
</dbReference>
<evidence type="ECO:0000256" key="2">
    <source>
        <dbReference type="ARBA" id="ARBA00022801"/>
    </source>
</evidence>
<evidence type="ECO:0000256" key="1">
    <source>
        <dbReference type="ARBA" id="ARBA00005375"/>
    </source>
</evidence>
<name>A0A0L0DSU8_THETB</name>
<comment type="similarity">
    <text evidence="1">Belongs to the histidine acid phosphatase family.</text>
</comment>
<keyword evidence="4" id="KW-1185">Reference proteome</keyword>
<dbReference type="AlphaFoldDB" id="A0A0L0DSU8"/>
<dbReference type="RefSeq" id="XP_013753545.1">
    <property type="nucleotide sequence ID" value="XM_013898091.1"/>
</dbReference>
<dbReference type="PANTHER" id="PTHR11567">
    <property type="entry name" value="ACID PHOSPHATASE-RELATED"/>
    <property type="match status" value="1"/>
</dbReference>
<evidence type="ECO:0008006" key="5">
    <source>
        <dbReference type="Google" id="ProtNLM"/>
    </source>
</evidence>
<organism evidence="3 4">
    <name type="scientific">Thecamonas trahens ATCC 50062</name>
    <dbReference type="NCBI Taxonomy" id="461836"/>
    <lineage>
        <taxon>Eukaryota</taxon>
        <taxon>Apusozoa</taxon>
        <taxon>Apusomonadida</taxon>
        <taxon>Apusomonadidae</taxon>
        <taxon>Thecamonas</taxon>
    </lineage>
</organism>
<keyword evidence="2" id="KW-0378">Hydrolase</keyword>
<dbReference type="GeneID" id="25568610"/>
<dbReference type="InterPro" id="IPR050645">
    <property type="entry name" value="Histidine_acid_phosphatase"/>
</dbReference>
<accession>A0A0L0DSU8</accession>
<gene>
    <name evidence="3" type="ORF">AMSG_10374</name>
</gene>
<dbReference type="EMBL" id="GL349491">
    <property type="protein sequence ID" value="KNC54528.1"/>
    <property type="molecule type" value="Genomic_DNA"/>
</dbReference>
<evidence type="ECO:0000313" key="3">
    <source>
        <dbReference type="EMBL" id="KNC54528.1"/>
    </source>
</evidence>
<reference evidence="3 4" key="1">
    <citation type="submission" date="2010-05" db="EMBL/GenBank/DDBJ databases">
        <title>The Genome Sequence of Thecamonas trahens ATCC 50062.</title>
        <authorList>
            <consortium name="The Broad Institute Genome Sequencing Platform"/>
            <person name="Russ C."/>
            <person name="Cuomo C."/>
            <person name="Shea T."/>
            <person name="Young S.K."/>
            <person name="Zeng Q."/>
            <person name="Koehrsen M."/>
            <person name="Haas B."/>
            <person name="Borodovsky M."/>
            <person name="Guigo R."/>
            <person name="Alvarado L."/>
            <person name="Berlin A."/>
            <person name="Bochicchio J."/>
            <person name="Borenstein D."/>
            <person name="Chapman S."/>
            <person name="Chen Z."/>
            <person name="Freedman E."/>
            <person name="Gellesch M."/>
            <person name="Goldberg J."/>
            <person name="Griggs A."/>
            <person name="Gujja S."/>
            <person name="Heilman E."/>
            <person name="Heiman D."/>
            <person name="Hepburn T."/>
            <person name="Howarth C."/>
            <person name="Jen D."/>
            <person name="Larson L."/>
            <person name="Mehta T."/>
            <person name="Park D."/>
            <person name="Pearson M."/>
            <person name="Roberts A."/>
            <person name="Saif S."/>
            <person name="Shenoy N."/>
            <person name="Sisk P."/>
            <person name="Stolte C."/>
            <person name="Sykes S."/>
            <person name="Thomson T."/>
            <person name="Walk T."/>
            <person name="White J."/>
            <person name="Yandava C."/>
            <person name="Burger G."/>
            <person name="Gray M.W."/>
            <person name="Holland P.W.H."/>
            <person name="King N."/>
            <person name="Lang F.B.F."/>
            <person name="Roger A.J."/>
            <person name="Ruiz-Trillo I."/>
            <person name="Lander E."/>
            <person name="Nusbaum C."/>
        </authorList>
    </citation>
    <scope>NUCLEOTIDE SEQUENCE [LARGE SCALE GENOMIC DNA]</scope>
    <source>
        <strain evidence="3 4">ATCC 50062</strain>
    </source>
</reference>
<dbReference type="Proteomes" id="UP000054408">
    <property type="component" value="Unassembled WGS sequence"/>
</dbReference>
<dbReference type="PANTHER" id="PTHR11567:SF110">
    <property type="entry name" value="2-PHOSPHOXYLOSE PHOSPHATASE 1"/>
    <property type="match status" value="1"/>
</dbReference>
<dbReference type="InterPro" id="IPR029033">
    <property type="entry name" value="His_PPase_superfam"/>
</dbReference>
<dbReference type="Gene3D" id="3.40.50.1240">
    <property type="entry name" value="Phosphoglycerate mutase-like"/>
    <property type="match status" value="1"/>
</dbReference>
<sequence>MGMLLGERYSPMRVRARSSLSPRTRESAIELLRAMYPDTPRGALVTVAYDFHEGMLFPNSMLAPQLDAEYCAAQIEPGYVAAMVAAATDKARLLGVFGYLPPAGPHTHDDLAALEAQAAHPGWIALYDVYKSYSSHGIPLPQGLRPGDGELLSRMAFFALDSLLARPPVLRLAMGRLVGHIADVLEVKAGRPPRGMSPLQSAQMAKAKLVVLSGHDTTIVPLLHILGLDAHLDAWPDYASAIVLELHTNTAPSRAYPAAHYVHVIYNRHTAAIVALDDLLSALDPFRLDSIEHLHQAEATAAAAAADAGRPDDLAAVAAPGTPPTHSWHRDFNQPALAHVLANAATAAAATE</sequence>
<proteinExistence type="inferred from homology"/>
<dbReference type="InterPro" id="IPR000560">
    <property type="entry name" value="His_Pase_clade-2"/>
</dbReference>
<dbReference type="STRING" id="461836.A0A0L0DSU8"/>
<dbReference type="SUPFAM" id="SSF53254">
    <property type="entry name" value="Phosphoglycerate mutase-like"/>
    <property type="match status" value="1"/>
</dbReference>
<dbReference type="OrthoDB" id="10257284at2759"/>
<evidence type="ECO:0000313" key="4">
    <source>
        <dbReference type="Proteomes" id="UP000054408"/>
    </source>
</evidence>